<keyword evidence="3" id="KW-0663">Pyridoxal phosphate</keyword>
<dbReference type="InterPro" id="IPR015422">
    <property type="entry name" value="PyrdxlP-dep_Trfase_small"/>
</dbReference>
<protein>
    <submittedName>
        <fullName evidence="5">Serine hydroxymethyltransferase</fullName>
    </submittedName>
</protein>
<keyword evidence="6" id="KW-1185">Reference proteome</keyword>
<dbReference type="InterPro" id="IPR015424">
    <property type="entry name" value="PyrdxlP-dep_Trfase"/>
</dbReference>
<comment type="caution">
    <text evidence="5">The sequence shown here is derived from an EMBL/GenBank/DDBJ whole genome shotgun (WGS) entry which is preliminary data.</text>
</comment>
<proteinExistence type="inferred from homology"/>
<evidence type="ECO:0000313" key="6">
    <source>
        <dbReference type="Proteomes" id="UP001501442"/>
    </source>
</evidence>
<dbReference type="InterPro" id="IPR001085">
    <property type="entry name" value="Ser_HO-MeTrfase"/>
</dbReference>
<dbReference type="PANTHER" id="PTHR11680">
    <property type="entry name" value="SERINE HYDROXYMETHYLTRANSFERASE"/>
    <property type="match status" value="1"/>
</dbReference>
<dbReference type="Gene3D" id="3.90.1150.10">
    <property type="entry name" value="Aspartate Aminotransferase, domain 1"/>
    <property type="match status" value="1"/>
</dbReference>
<dbReference type="InterPro" id="IPR049943">
    <property type="entry name" value="Ser_HO-MeTrfase-like"/>
</dbReference>
<gene>
    <name evidence="5" type="ORF">GCM10023196_088380</name>
</gene>
<dbReference type="EMBL" id="BAABHK010000018">
    <property type="protein sequence ID" value="GAA4636877.1"/>
    <property type="molecule type" value="Genomic_DNA"/>
</dbReference>
<evidence type="ECO:0000256" key="3">
    <source>
        <dbReference type="ARBA" id="ARBA00022898"/>
    </source>
</evidence>
<comment type="cofactor">
    <cofactor evidence="1">
        <name>pyridoxal 5'-phosphate</name>
        <dbReference type="ChEBI" id="CHEBI:597326"/>
    </cofactor>
</comment>
<dbReference type="PIRSF" id="PIRSF000412">
    <property type="entry name" value="SHMT"/>
    <property type="match status" value="1"/>
</dbReference>
<name>A0ABP8USB7_9ACTN</name>
<dbReference type="PANTHER" id="PTHR11680:SF35">
    <property type="entry name" value="SERINE HYDROXYMETHYLTRANSFERASE 1"/>
    <property type="match status" value="1"/>
</dbReference>
<dbReference type="InterPro" id="IPR015421">
    <property type="entry name" value="PyrdxlP-dep_Trfase_major"/>
</dbReference>
<dbReference type="RefSeq" id="WP_345439846.1">
    <property type="nucleotide sequence ID" value="NZ_BAABHK010000018.1"/>
</dbReference>
<evidence type="ECO:0000259" key="4">
    <source>
        <dbReference type="Pfam" id="PF00464"/>
    </source>
</evidence>
<dbReference type="Pfam" id="PF00464">
    <property type="entry name" value="SHMT"/>
    <property type="match status" value="1"/>
</dbReference>
<organism evidence="5 6">
    <name type="scientific">Actinoallomurus vinaceus</name>
    <dbReference type="NCBI Taxonomy" id="1080074"/>
    <lineage>
        <taxon>Bacteria</taxon>
        <taxon>Bacillati</taxon>
        <taxon>Actinomycetota</taxon>
        <taxon>Actinomycetes</taxon>
        <taxon>Streptosporangiales</taxon>
        <taxon>Thermomonosporaceae</taxon>
        <taxon>Actinoallomurus</taxon>
    </lineage>
</organism>
<dbReference type="SUPFAM" id="SSF53383">
    <property type="entry name" value="PLP-dependent transferases"/>
    <property type="match status" value="1"/>
</dbReference>
<reference evidence="6" key="1">
    <citation type="journal article" date="2019" name="Int. J. Syst. Evol. Microbiol.">
        <title>The Global Catalogue of Microorganisms (GCM) 10K type strain sequencing project: providing services to taxonomists for standard genome sequencing and annotation.</title>
        <authorList>
            <consortium name="The Broad Institute Genomics Platform"/>
            <consortium name="The Broad Institute Genome Sequencing Center for Infectious Disease"/>
            <person name="Wu L."/>
            <person name="Ma J."/>
        </authorList>
    </citation>
    <scope>NUCLEOTIDE SEQUENCE [LARGE SCALE GENOMIC DNA]</scope>
    <source>
        <strain evidence="6">JCM 17939</strain>
    </source>
</reference>
<feature type="domain" description="Serine hydroxymethyltransferase-like" evidence="4">
    <location>
        <begin position="46"/>
        <end position="408"/>
    </location>
</feature>
<dbReference type="InterPro" id="IPR039429">
    <property type="entry name" value="SHMT-like_dom"/>
</dbReference>
<evidence type="ECO:0000313" key="5">
    <source>
        <dbReference type="EMBL" id="GAA4636877.1"/>
    </source>
</evidence>
<dbReference type="Gene3D" id="3.40.640.10">
    <property type="entry name" value="Type I PLP-dependent aspartate aminotransferase-like (Major domain)"/>
    <property type="match status" value="1"/>
</dbReference>
<evidence type="ECO:0000256" key="2">
    <source>
        <dbReference type="ARBA" id="ARBA00006376"/>
    </source>
</evidence>
<dbReference type="Proteomes" id="UP001501442">
    <property type="component" value="Unassembled WGS sequence"/>
</dbReference>
<sequence length="440" mass="45958">MARSLAFRPWVPAPSEERVRAVSESVADRSAPAVLAEIERLVAENHRIHDVESINLNPATNVMNPRAEALLSAGLGSRPSLGYPGDKYETGLEAIEQIEVVAAELAAEVFGARYAEVRVGSGALANLYAFMATCRPGDTIIAPPPSIGGHVTHHGPGAAGLYGLTTVPAPVAADGYTVDVGALRALAEETRPALITIGGSLNLFHHPIAAIREIADSVGARVLFDAAHLCGMIAGRVWPQPLAEGAHLITMSTYKSLGGPAGGLIVTDDAELTERIDAIAYPGLTANFDAGRTAALAVTMLDWKVAGRAYAETMVATARRLAAELTALGVPLFAAERGATRSHQFAIRTPDGGQRAARRLRRANLLACGIGLPTPAVDGDVGGLRVGTPEIVRLGMTEADMPVLASFIARGLDPDTEPETVAAEVTEWRTGFSGVHFTAG</sequence>
<comment type="similarity">
    <text evidence="2">Belongs to the SHMT family.</text>
</comment>
<accession>A0ABP8USB7</accession>
<evidence type="ECO:0000256" key="1">
    <source>
        <dbReference type="ARBA" id="ARBA00001933"/>
    </source>
</evidence>